<comment type="subcellular location">
    <subcellularLocation>
        <location evidence="1">Nucleus</location>
    </subcellularLocation>
</comment>
<evidence type="ECO:0000313" key="6">
    <source>
        <dbReference type="Proteomes" id="UP001372834"/>
    </source>
</evidence>
<dbReference type="Proteomes" id="UP001359485">
    <property type="component" value="Unassembled WGS sequence"/>
</dbReference>
<dbReference type="EMBL" id="JAWJWF010000046">
    <property type="protein sequence ID" value="KAK6624503.1"/>
    <property type="molecule type" value="Genomic_DNA"/>
</dbReference>
<keyword evidence="5" id="KW-1185">Reference proteome</keyword>
<evidence type="ECO:0000259" key="2">
    <source>
        <dbReference type="Pfam" id="PF03826"/>
    </source>
</evidence>
<dbReference type="Pfam" id="PF03826">
    <property type="entry name" value="OAR"/>
    <property type="match status" value="1"/>
</dbReference>
<dbReference type="GO" id="GO:0005634">
    <property type="term" value="C:nucleus"/>
    <property type="evidence" value="ECO:0007669"/>
    <property type="project" value="UniProtKB-SubCell"/>
</dbReference>
<evidence type="ECO:0000256" key="1">
    <source>
        <dbReference type="ARBA" id="ARBA00004123"/>
    </source>
</evidence>
<organism evidence="4 6">
    <name type="scientific">Polyplax serrata</name>
    <name type="common">Common mouse louse</name>
    <dbReference type="NCBI Taxonomy" id="468196"/>
    <lineage>
        <taxon>Eukaryota</taxon>
        <taxon>Metazoa</taxon>
        <taxon>Ecdysozoa</taxon>
        <taxon>Arthropoda</taxon>
        <taxon>Hexapoda</taxon>
        <taxon>Insecta</taxon>
        <taxon>Pterygota</taxon>
        <taxon>Neoptera</taxon>
        <taxon>Paraneoptera</taxon>
        <taxon>Psocodea</taxon>
        <taxon>Troctomorpha</taxon>
        <taxon>Phthiraptera</taxon>
        <taxon>Anoplura</taxon>
        <taxon>Polyplacidae</taxon>
        <taxon>Polyplax</taxon>
    </lineage>
</organism>
<comment type="caution">
    <text evidence="4">The sequence shown here is derived from an EMBL/GenBank/DDBJ whole genome shotgun (WGS) entry which is preliminary data.</text>
</comment>
<evidence type="ECO:0000313" key="5">
    <source>
        <dbReference type="Proteomes" id="UP001359485"/>
    </source>
</evidence>
<feature type="domain" description="OAR" evidence="2">
    <location>
        <begin position="96"/>
        <end position="112"/>
    </location>
</feature>
<dbReference type="InterPro" id="IPR003654">
    <property type="entry name" value="OAR_dom"/>
</dbReference>
<reference evidence="4 6" key="1">
    <citation type="submission" date="2023-10" db="EMBL/GenBank/DDBJ databases">
        <title>Genomes of two closely related lineages of the louse Polyplax serrata with different host specificities.</title>
        <authorList>
            <person name="Martinu J."/>
            <person name="Tarabai H."/>
            <person name="Stefka J."/>
            <person name="Hypsa V."/>
        </authorList>
    </citation>
    <scope>NUCLEOTIDE SEQUENCE [LARGE SCALE GENOMIC DNA]</scope>
    <source>
        <strain evidence="3">98ZLc_SE</strain>
        <strain evidence="4">HR10_N</strain>
    </source>
</reference>
<evidence type="ECO:0000313" key="3">
    <source>
        <dbReference type="EMBL" id="KAK6624503.1"/>
    </source>
</evidence>
<dbReference type="EMBL" id="JAWJWE010000002">
    <property type="protein sequence ID" value="KAK6642642.1"/>
    <property type="molecule type" value="Genomic_DNA"/>
</dbReference>
<sequence length="121" mass="13016">MIVSSHTPTAVSTTLEPCRVAPYVNVPSIRLTSSYNQMQSFAGFSPFDPALFTAAQQYAAAAAAFSTSSSPLVFCPQYPLGLAALAAVHQDRLYSKNNSIADLRFKAKKHAEALQMSSEKI</sequence>
<dbReference type="Proteomes" id="UP001372834">
    <property type="component" value="Unassembled WGS sequence"/>
</dbReference>
<dbReference type="AlphaFoldDB" id="A0AAN8XPD8"/>
<evidence type="ECO:0000313" key="4">
    <source>
        <dbReference type="EMBL" id="KAK6642642.1"/>
    </source>
</evidence>
<protein>
    <recommendedName>
        <fullName evidence="2">OAR domain-containing protein</fullName>
    </recommendedName>
</protein>
<gene>
    <name evidence="4" type="ORF">RUM43_004144</name>
    <name evidence="3" type="ORF">RUM44_011362</name>
</gene>
<proteinExistence type="predicted"/>
<accession>A0AAN8XPD8</accession>
<name>A0AAN8XPD8_POLSC</name>